<dbReference type="Pfam" id="PF12728">
    <property type="entry name" value="HTH_17"/>
    <property type="match status" value="1"/>
</dbReference>
<dbReference type="InterPro" id="IPR009061">
    <property type="entry name" value="DNA-bd_dom_put_sf"/>
</dbReference>
<evidence type="ECO:0000256" key="1">
    <source>
        <dbReference type="SAM" id="MobiDB-lite"/>
    </source>
</evidence>
<evidence type="ECO:0000259" key="2">
    <source>
        <dbReference type="Pfam" id="PF12728"/>
    </source>
</evidence>
<dbReference type="InterPro" id="IPR041657">
    <property type="entry name" value="HTH_17"/>
</dbReference>
<proteinExistence type="predicted"/>
<dbReference type="OrthoDB" id="9806994at2"/>
<dbReference type="Proteomes" id="UP000215086">
    <property type="component" value="Chromosome"/>
</dbReference>
<dbReference type="EMBL" id="CP018477">
    <property type="protein sequence ID" value="ASV74363.1"/>
    <property type="molecule type" value="Genomic_DNA"/>
</dbReference>
<protein>
    <recommendedName>
        <fullName evidence="2">Helix-turn-helix domain-containing protein</fullName>
    </recommendedName>
</protein>
<dbReference type="RefSeq" id="WP_095414707.1">
    <property type="nucleotide sequence ID" value="NZ_CP018477.1"/>
</dbReference>
<feature type="compositionally biased region" description="Pro residues" evidence="1">
    <location>
        <begin position="69"/>
        <end position="78"/>
    </location>
</feature>
<feature type="domain" description="Helix-turn-helix" evidence="2">
    <location>
        <begin position="8"/>
        <end position="57"/>
    </location>
</feature>
<evidence type="ECO:0000313" key="4">
    <source>
        <dbReference type="Proteomes" id="UP000215086"/>
    </source>
</evidence>
<feature type="region of interest" description="Disordered" evidence="1">
    <location>
        <begin position="58"/>
        <end position="78"/>
    </location>
</feature>
<dbReference type="SUPFAM" id="SSF46955">
    <property type="entry name" value="Putative DNA-binding domain"/>
    <property type="match status" value="1"/>
</dbReference>
<accession>A0A286REJ1</accession>
<dbReference type="AlphaFoldDB" id="A0A286REJ1"/>
<sequence length="78" mass="8945">MDVEPLILSEREAAHALRISIRHLQRLRKNGKIPFVRLGDRRIGYSIHAIERWVAEQTTGNKKREVPDCPAPPELAHS</sequence>
<name>A0A286REJ1_9BACT</name>
<keyword evidence="4" id="KW-1185">Reference proteome</keyword>
<organism evidence="3 4">
    <name type="scientific">Thermogutta terrifontis</name>
    <dbReference type="NCBI Taxonomy" id="1331910"/>
    <lineage>
        <taxon>Bacteria</taxon>
        <taxon>Pseudomonadati</taxon>
        <taxon>Planctomycetota</taxon>
        <taxon>Planctomycetia</taxon>
        <taxon>Pirellulales</taxon>
        <taxon>Thermoguttaceae</taxon>
        <taxon>Thermogutta</taxon>
    </lineage>
</organism>
<evidence type="ECO:0000313" key="3">
    <source>
        <dbReference type="EMBL" id="ASV74363.1"/>
    </source>
</evidence>
<dbReference type="KEGG" id="ttf:THTE_1761"/>
<gene>
    <name evidence="3" type="ORF">THTE_1761</name>
</gene>
<reference evidence="3 4" key="1">
    <citation type="journal article" name="Front. Microbiol.">
        <title>Sugar Metabolism of the First Thermophilic Planctomycete Thermogutta terrifontis: Comparative Genomic and Transcriptomic Approaches.</title>
        <authorList>
            <person name="Elcheninov A.G."/>
            <person name="Menzel P."/>
            <person name="Gudbergsdottir S.R."/>
            <person name="Slesarev A.I."/>
            <person name="Kadnikov V.V."/>
            <person name="Krogh A."/>
            <person name="Bonch-Osmolovskaya E.A."/>
            <person name="Peng X."/>
            <person name="Kublanov I.V."/>
        </authorList>
    </citation>
    <scope>NUCLEOTIDE SEQUENCE [LARGE SCALE GENOMIC DNA]</scope>
    <source>
        <strain evidence="3 4">R1</strain>
    </source>
</reference>